<evidence type="ECO:0000313" key="11">
    <source>
        <dbReference type="EMBL" id="EDO43122.1"/>
    </source>
</evidence>
<evidence type="ECO:0000256" key="3">
    <source>
        <dbReference type="ARBA" id="ARBA00022989"/>
    </source>
</evidence>
<dbReference type="PRINTS" id="PR00237">
    <property type="entry name" value="GPCRRHODOPSN"/>
</dbReference>
<feature type="transmembrane region" description="Helical" evidence="9">
    <location>
        <begin position="50"/>
        <end position="72"/>
    </location>
</feature>
<accession>A7RZM2</accession>
<dbReference type="Pfam" id="PF00001">
    <property type="entry name" value="7tm_1"/>
    <property type="match status" value="1"/>
</dbReference>
<dbReference type="OMA" id="TTMHIET"/>
<evidence type="ECO:0000256" key="9">
    <source>
        <dbReference type="SAM" id="Phobius"/>
    </source>
</evidence>
<dbReference type="GO" id="GO:0004930">
    <property type="term" value="F:G protein-coupled receptor activity"/>
    <property type="evidence" value="ECO:0000318"/>
    <property type="project" value="GO_Central"/>
</dbReference>
<keyword evidence="3 9" id="KW-1133">Transmembrane helix</keyword>
<keyword evidence="4" id="KW-0297">G-protein coupled receptor</keyword>
<keyword evidence="5 9" id="KW-0472">Membrane</keyword>
<evidence type="ECO:0000256" key="7">
    <source>
        <dbReference type="ARBA" id="ARBA00023224"/>
    </source>
</evidence>
<dbReference type="InterPro" id="IPR017452">
    <property type="entry name" value="GPCR_Rhodpsn_7TM"/>
</dbReference>
<keyword evidence="7" id="KW-0807">Transducer</keyword>
<evidence type="ECO:0000256" key="6">
    <source>
        <dbReference type="ARBA" id="ARBA00023170"/>
    </source>
</evidence>
<proteinExistence type="predicted"/>
<feature type="region of interest" description="Disordered" evidence="8">
    <location>
        <begin position="182"/>
        <end position="213"/>
    </location>
</feature>
<dbReference type="PANTHER" id="PTHR45695">
    <property type="entry name" value="LEUCOKININ RECEPTOR-RELATED"/>
    <property type="match status" value="1"/>
</dbReference>
<evidence type="ECO:0000256" key="2">
    <source>
        <dbReference type="ARBA" id="ARBA00022692"/>
    </source>
</evidence>
<keyword evidence="12" id="KW-1185">Reference proteome</keyword>
<dbReference type="AlphaFoldDB" id="A7RZM2"/>
<organism evidence="11 12">
    <name type="scientific">Nematostella vectensis</name>
    <name type="common">Starlet sea anemone</name>
    <dbReference type="NCBI Taxonomy" id="45351"/>
    <lineage>
        <taxon>Eukaryota</taxon>
        <taxon>Metazoa</taxon>
        <taxon>Cnidaria</taxon>
        <taxon>Anthozoa</taxon>
        <taxon>Hexacorallia</taxon>
        <taxon>Actiniaria</taxon>
        <taxon>Edwardsiidae</taxon>
        <taxon>Nematostella</taxon>
    </lineage>
</organism>
<dbReference type="eggNOG" id="KOG4219">
    <property type="taxonomic scope" value="Eukaryota"/>
</dbReference>
<evidence type="ECO:0000313" key="12">
    <source>
        <dbReference type="Proteomes" id="UP000001593"/>
    </source>
</evidence>
<feature type="transmembrane region" description="Helical" evidence="9">
    <location>
        <begin position="12"/>
        <end position="29"/>
    </location>
</feature>
<evidence type="ECO:0000256" key="8">
    <source>
        <dbReference type="SAM" id="MobiDB-lite"/>
    </source>
</evidence>
<evidence type="ECO:0000256" key="5">
    <source>
        <dbReference type="ARBA" id="ARBA00023136"/>
    </source>
</evidence>
<gene>
    <name evidence="11" type="ORF">NEMVEDRAFT_v1g204506</name>
</gene>
<dbReference type="Proteomes" id="UP000001593">
    <property type="component" value="Unassembled WGS sequence"/>
</dbReference>
<evidence type="ECO:0000259" key="10">
    <source>
        <dbReference type="PROSITE" id="PS50262"/>
    </source>
</evidence>
<dbReference type="InParanoid" id="A7RZM2"/>
<dbReference type="GO" id="GO:0005886">
    <property type="term" value="C:plasma membrane"/>
    <property type="evidence" value="ECO:0000318"/>
    <property type="project" value="GO_Central"/>
</dbReference>
<dbReference type="InterPro" id="IPR000276">
    <property type="entry name" value="GPCR_Rhodpsn"/>
</dbReference>
<dbReference type="Gene3D" id="1.20.1070.10">
    <property type="entry name" value="Rhodopsin 7-helix transmembrane proteins"/>
    <property type="match status" value="1"/>
</dbReference>
<keyword evidence="6" id="KW-0675">Receptor</keyword>
<feature type="domain" description="G-protein coupled receptors family 1 profile" evidence="10">
    <location>
        <begin position="1"/>
        <end position="109"/>
    </location>
</feature>
<evidence type="ECO:0000256" key="1">
    <source>
        <dbReference type="ARBA" id="ARBA00004141"/>
    </source>
</evidence>
<protein>
    <recommendedName>
        <fullName evidence="10">G-protein coupled receptors family 1 profile domain-containing protein</fullName>
    </recommendedName>
</protein>
<dbReference type="EMBL" id="DS469557">
    <property type="protein sequence ID" value="EDO43122.1"/>
    <property type="molecule type" value="Genomic_DNA"/>
</dbReference>
<dbReference type="SUPFAM" id="SSF81321">
    <property type="entry name" value="Family A G protein-coupled receptor-like"/>
    <property type="match status" value="1"/>
</dbReference>
<dbReference type="PROSITE" id="PS50262">
    <property type="entry name" value="G_PROTEIN_RECEP_F1_2"/>
    <property type="match status" value="1"/>
</dbReference>
<name>A7RZM2_NEMVE</name>
<keyword evidence="2 9" id="KW-0812">Transmembrane</keyword>
<reference evidence="11 12" key="1">
    <citation type="journal article" date="2007" name="Science">
        <title>Sea anemone genome reveals ancestral eumetazoan gene repertoire and genomic organization.</title>
        <authorList>
            <person name="Putnam N.H."/>
            <person name="Srivastava M."/>
            <person name="Hellsten U."/>
            <person name="Dirks B."/>
            <person name="Chapman J."/>
            <person name="Salamov A."/>
            <person name="Terry A."/>
            <person name="Shapiro H."/>
            <person name="Lindquist E."/>
            <person name="Kapitonov V.V."/>
            <person name="Jurka J."/>
            <person name="Genikhovich G."/>
            <person name="Grigoriev I.V."/>
            <person name="Lucas S.M."/>
            <person name="Steele R.E."/>
            <person name="Finnerty J.R."/>
            <person name="Technau U."/>
            <person name="Martindale M.Q."/>
            <person name="Rokhsar D.S."/>
        </authorList>
    </citation>
    <scope>NUCLEOTIDE SEQUENCE [LARGE SCALE GENOMIC DNA]</scope>
    <source>
        <strain evidence="12">CH2 X CH6</strain>
    </source>
</reference>
<dbReference type="GO" id="GO:0007186">
    <property type="term" value="P:G protein-coupled receptor signaling pathway"/>
    <property type="evidence" value="ECO:0000318"/>
    <property type="project" value="GO_Central"/>
</dbReference>
<dbReference type="PANTHER" id="PTHR45695:SF9">
    <property type="entry name" value="LEUCOKININ RECEPTOR"/>
    <property type="match status" value="1"/>
</dbReference>
<dbReference type="HOGENOM" id="CLU_1295739_0_0_1"/>
<feature type="transmembrane region" description="Helical" evidence="9">
    <location>
        <begin position="92"/>
        <end position="112"/>
    </location>
</feature>
<sequence length="213" mass="24526">MNGSEVQENLTAVLFLAILYTMIARKLWVRAIPGNDTQSNRGATQRCRKKVIKLLMVVVALFAVCWFPTHVMHYFLVYDSNRFYHLSDETKFLSFFVSHANSSINPILYILLNEGFRKDFNKAIWTCLSRSRDGCCSVPRVLSHLKSKPNTRTSSSYMGPSQNRRLSLMQLLQAMRGTIGSALTPNTRLTPVDEEQKRKSSFLHQKRNNETRF</sequence>
<dbReference type="STRING" id="45351.A7RZM2"/>
<dbReference type="PhylomeDB" id="A7RZM2"/>
<evidence type="ECO:0000256" key="4">
    <source>
        <dbReference type="ARBA" id="ARBA00023040"/>
    </source>
</evidence>
<comment type="subcellular location">
    <subcellularLocation>
        <location evidence="1">Membrane</location>
        <topology evidence="1">Multi-pass membrane protein</topology>
    </subcellularLocation>
</comment>